<dbReference type="NCBIfam" id="TIGR03519">
    <property type="entry name" value="T9SS_PorP_fam"/>
    <property type="match status" value="1"/>
</dbReference>
<proteinExistence type="predicted"/>
<name>A0A5D0I4N2_9FLAO</name>
<dbReference type="Proteomes" id="UP000323930">
    <property type="component" value="Unassembled WGS sequence"/>
</dbReference>
<keyword evidence="3" id="KW-1185">Reference proteome</keyword>
<dbReference type="Pfam" id="PF11751">
    <property type="entry name" value="PorP_SprF"/>
    <property type="match status" value="1"/>
</dbReference>
<keyword evidence="1" id="KW-0732">Signal</keyword>
<dbReference type="AlphaFoldDB" id="A0A5D0I4N2"/>
<dbReference type="InterPro" id="IPR019861">
    <property type="entry name" value="PorP/SprF_Bacteroidetes"/>
</dbReference>
<dbReference type="OrthoDB" id="1186563at2"/>
<feature type="signal peptide" evidence="1">
    <location>
        <begin position="1"/>
        <end position="20"/>
    </location>
</feature>
<dbReference type="RefSeq" id="WP_148541909.1">
    <property type="nucleotide sequence ID" value="NZ_VSDQ01000577.1"/>
</dbReference>
<organism evidence="2 3">
    <name type="scientific">Seonamhaeicola marinus</name>
    <dbReference type="NCBI Taxonomy" id="1912246"/>
    <lineage>
        <taxon>Bacteria</taxon>
        <taxon>Pseudomonadati</taxon>
        <taxon>Bacteroidota</taxon>
        <taxon>Flavobacteriia</taxon>
        <taxon>Flavobacteriales</taxon>
        <taxon>Flavobacteriaceae</taxon>
    </lineage>
</organism>
<evidence type="ECO:0000313" key="3">
    <source>
        <dbReference type="Proteomes" id="UP000323930"/>
    </source>
</evidence>
<evidence type="ECO:0000256" key="1">
    <source>
        <dbReference type="SAM" id="SignalP"/>
    </source>
</evidence>
<sequence length="332" mass="38150">MKIKISSIIILFCLCSQLKAQDPIFSQYYLVPETINPAFAGFEEATYMGIMHRSQWPNLNLRVDTEYAFVNTWVETMNSGIGASIINQHENITNYNHFQFNANYAYVVRLSNDWFFRPALEVGYGRKSFNFKNLVLADQININAESINPISRDPYALNTNRNLNFLDFSAGFVFDKKNIRNDTDLWLGAVVKHLNRPNISLFEGENLPLDIFYSVHGGYRFPYFDYYKMLISANYMQQGEFNRLDISSTVQINKLLLGLTAVTNPAKNGINSHLLTSVNAFLGLELEKLRFGFSYDFNTSKIGRTDGVYELSITYLTGCLICRDPARLERRK</sequence>
<evidence type="ECO:0000313" key="2">
    <source>
        <dbReference type="EMBL" id="TYA78675.1"/>
    </source>
</evidence>
<accession>A0A5D0I4N2</accession>
<feature type="chain" id="PRO_5022750114" evidence="1">
    <location>
        <begin position="21"/>
        <end position="332"/>
    </location>
</feature>
<dbReference type="EMBL" id="VSDQ01000577">
    <property type="protein sequence ID" value="TYA78675.1"/>
    <property type="molecule type" value="Genomic_DNA"/>
</dbReference>
<reference evidence="2 3" key="1">
    <citation type="submission" date="2019-08" db="EMBL/GenBank/DDBJ databases">
        <title>Seonamhaeicola sediminis sp. nov., isolated from marine sediment.</title>
        <authorList>
            <person name="Cao W.R."/>
        </authorList>
    </citation>
    <scope>NUCLEOTIDE SEQUENCE [LARGE SCALE GENOMIC DNA]</scope>
    <source>
        <strain evidence="2 3">B011</strain>
    </source>
</reference>
<comment type="caution">
    <text evidence="2">The sequence shown here is derived from an EMBL/GenBank/DDBJ whole genome shotgun (WGS) entry which is preliminary data.</text>
</comment>
<protein>
    <submittedName>
        <fullName evidence="2">Type IX secretion system membrane protein PorP/SprF</fullName>
    </submittedName>
</protein>
<gene>
    <name evidence="2" type="ORF">FUA24_10000</name>
</gene>